<comment type="subcellular location">
    <subcellularLocation>
        <location evidence="1">Cell membrane</location>
        <topology evidence="1">Multi-pass membrane protein</topology>
    </subcellularLocation>
</comment>
<evidence type="ECO:0000256" key="7">
    <source>
        <dbReference type="SAM" id="Phobius"/>
    </source>
</evidence>
<dbReference type="InterPro" id="IPR003593">
    <property type="entry name" value="AAA+_ATPase"/>
</dbReference>
<sequence length="539" mass="61770">MKVFVLVLKNLLKEYRKQVFKCVCVMAAMSVIQLVIPLSMKKLVAAIEADPRLSVYFISILLYMLLWAVYNFINVKWYKNIDILGEGALSFVREKMYHKIWNCNYQKFYNYGINKLKNLFFTDVINVYANVIMYSLNIFAESVMILILLVASAIIDLSMTIVLTITVILGFGIAYYTKPKVVECSKSVNAAMKIDNATNNECIDAEELIRVNGLQEYYINKMKRSVHNFIQVAIQTDQRSIFLQNLLNNYNQIVVLIITGAIILTRNGNNPAFVIYYMYLTNLVIDKSQKIEDNLFKFMKNMASFDNIGDILELEEVTNEGGRVLNDINSIQFDNVSLAYEDNKYIFKNLSFKANAGDAILLRGFNGSGKSSVLKMIAGLINPSKGNIKYNDVDVTDISKRDLYRNICFLSQEELLLNESVKDYIEIMSHRQVSDKETEDWMQQVGLDKNFRTISDNGKSLSGGEKKKYLLLKLLSLRDSVSVVLIDEAEAGLDAASKEIMHNIERCLFENRDKYIIIKITHEEIADKTLYNKEICLTR</sequence>
<dbReference type="PROSITE" id="PS50929">
    <property type="entry name" value="ABC_TM1F"/>
    <property type="match status" value="1"/>
</dbReference>
<name>A0A1H9X6Z7_BUTFI</name>
<evidence type="ECO:0000256" key="1">
    <source>
        <dbReference type="ARBA" id="ARBA00004651"/>
    </source>
</evidence>
<dbReference type="AlphaFoldDB" id="A0A1H9X6Z7"/>
<dbReference type="InterPro" id="IPR003439">
    <property type="entry name" value="ABC_transporter-like_ATP-bd"/>
</dbReference>
<dbReference type="GO" id="GO:0005886">
    <property type="term" value="C:plasma membrane"/>
    <property type="evidence" value="ECO:0007669"/>
    <property type="project" value="UniProtKB-SubCell"/>
</dbReference>
<organism evidence="10 11">
    <name type="scientific">Butyrivibrio fibrisolvens</name>
    <dbReference type="NCBI Taxonomy" id="831"/>
    <lineage>
        <taxon>Bacteria</taxon>
        <taxon>Bacillati</taxon>
        <taxon>Bacillota</taxon>
        <taxon>Clostridia</taxon>
        <taxon>Lachnospirales</taxon>
        <taxon>Lachnospiraceae</taxon>
        <taxon>Butyrivibrio</taxon>
    </lineage>
</organism>
<dbReference type="PROSITE" id="PS00211">
    <property type="entry name" value="ABC_TRANSPORTER_1"/>
    <property type="match status" value="1"/>
</dbReference>
<evidence type="ECO:0000259" key="9">
    <source>
        <dbReference type="PROSITE" id="PS50929"/>
    </source>
</evidence>
<feature type="transmembrane region" description="Helical" evidence="7">
    <location>
        <begin position="53"/>
        <end position="73"/>
    </location>
</feature>
<evidence type="ECO:0000256" key="5">
    <source>
        <dbReference type="ARBA" id="ARBA00022989"/>
    </source>
</evidence>
<gene>
    <name evidence="10" type="ORF">SAMN04487884_14514</name>
</gene>
<dbReference type="SUPFAM" id="SSF90123">
    <property type="entry name" value="ABC transporter transmembrane region"/>
    <property type="match status" value="1"/>
</dbReference>
<dbReference type="SMART" id="SM00382">
    <property type="entry name" value="AAA"/>
    <property type="match status" value="1"/>
</dbReference>
<protein>
    <submittedName>
        <fullName evidence="10">ABC-type multidrug transport system, ATPase and permease component</fullName>
    </submittedName>
</protein>
<evidence type="ECO:0000313" key="10">
    <source>
        <dbReference type="EMBL" id="SES41657.1"/>
    </source>
</evidence>
<dbReference type="InterPro" id="IPR027417">
    <property type="entry name" value="P-loop_NTPase"/>
</dbReference>
<feature type="domain" description="ABC transporter" evidence="8">
    <location>
        <begin position="331"/>
        <end position="538"/>
    </location>
</feature>
<dbReference type="GO" id="GO:0016887">
    <property type="term" value="F:ATP hydrolysis activity"/>
    <property type="evidence" value="ECO:0007669"/>
    <property type="project" value="InterPro"/>
</dbReference>
<dbReference type="GO" id="GO:0034040">
    <property type="term" value="F:ATPase-coupled lipid transmembrane transporter activity"/>
    <property type="evidence" value="ECO:0007669"/>
    <property type="project" value="TreeGrafter"/>
</dbReference>
<evidence type="ECO:0000256" key="6">
    <source>
        <dbReference type="ARBA" id="ARBA00023136"/>
    </source>
</evidence>
<dbReference type="Proteomes" id="UP000182584">
    <property type="component" value="Unassembled WGS sequence"/>
</dbReference>
<dbReference type="EMBL" id="FOGJ01000045">
    <property type="protein sequence ID" value="SES41657.1"/>
    <property type="molecule type" value="Genomic_DNA"/>
</dbReference>
<evidence type="ECO:0000313" key="11">
    <source>
        <dbReference type="Proteomes" id="UP000182584"/>
    </source>
</evidence>
<keyword evidence="5 7" id="KW-1133">Transmembrane helix</keyword>
<dbReference type="SUPFAM" id="SSF52540">
    <property type="entry name" value="P-loop containing nucleoside triphosphate hydrolases"/>
    <property type="match status" value="1"/>
</dbReference>
<accession>A0A1H9X6Z7</accession>
<evidence type="ECO:0000256" key="4">
    <source>
        <dbReference type="ARBA" id="ARBA00022840"/>
    </source>
</evidence>
<dbReference type="InterPro" id="IPR017871">
    <property type="entry name" value="ABC_transporter-like_CS"/>
</dbReference>
<dbReference type="InterPro" id="IPR039421">
    <property type="entry name" value="Type_1_exporter"/>
</dbReference>
<dbReference type="Pfam" id="PF00005">
    <property type="entry name" value="ABC_tran"/>
    <property type="match status" value="1"/>
</dbReference>
<evidence type="ECO:0000256" key="2">
    <source>
        <dbReference type="ARBA" id="ARBA00022692"/>
    </source>
</evidence>
<dbReference type="InterPro" id="IPR011527">
    <property type="entry name" value="ABC1_TM_dom"/>
</dbReference>
<dbReference type="GO" id="GO:0005524">
    <property type="term" value="F:ATP binding"/>
    <property type="evidence" value="ECO:0007669"/>
    <property type="project" value="UniProtKB-KW"/>
</dbReference>
<keyword evidence="6 7" id="KW-0472">Membrane</keyword>
<dbReference type="PANTHER" id="PTHR24221:SF654">
    <property type="entry name" value="ATP-BINDING CASSETTE SUB-FAMILY B MEMBER 6"/>
    <property type="match status" value="1"/>
</dbReference>
<dbReference type="InterPro" id="IPR036640">
    <property type="entry name" value="ABC1_TM_sf"/>
</dbReference>
<keyword evidence="3" id="KW-0547">Nucleotide-binding</keyword>
<evidence type="ECO:0000259" key="8">
    <source>
        <dbReference type="PROSITE" id="PS50893"/>
    </source>
</evidence>
<feature type="domain" description="ABC transmembrane type-1" evidence="9">
    <location>
        <begin position="23"/>
        <end position="269"/>
    </location>
</feature>
<dbReference type="Gene3D" id="3.40.50.300">
    <property type="entry name" value="P-loop containing nucleotide triphosphate hydrolases"/>
    <property type="match status" value="1"/>
</dbReference>
<dbReference type="PANTHER" id="PTHR24221">
    <property type="entry name" value="ATP-BINDING CASSETTE SUB-FAMILY B"/>
    <property type="match status" value="1"/>
</dbReference>
<evidence type="ECO:0000256" key="3">
    <source>
        <dbReference type="ARBA" id="ARBA00022741"/>
    </source>
</evidence>
<feature type="transmembrane region" description="Helical" evidence="7">
    <location>
        <begin position="143"/>
        <end position="176"/>
    </location>
</feature>
<feature type="transmembrane region" description="Helical" evidence="7">
    <location>
        <begin position="20"/>
        <end position="38"/>
    </location>
</feature>
<reference evidence="10 11" key="1">
    <citation type="submission" date="2016-10" db="EMBL/GenBank/DDBJ databases">
        <authorList>
            <person name="de Groot N.N."/>
        </authorList>
    </citation>
    <scope>NUCLEOTIDE SEQUENCE [LARGE SCALE GENOMIC DNA]</scope>
    <source>
        <strain evidence="10 11">AR40</strain>
    </source>
</reference>
<proteinExistence type="predicted"/>
<dbReference type="Gene3D" id="1.20.1560.10">
    <property type="entry name" value="ABC transporter type 1, transmembrane domain"/>
    <property type="match status" value="1"/>
</dbReference>
<dbReference type="GO" id="GO:0140359">
    <property type="term" value="F:ABC-type transporter activity"/>
    <property type="evidence" value="ECO:0007669"/>
    <property type="project" value="InterPro"/>
</dbReference>
<keyword evidence="4" id="KW-0067">ATP-binding</keyword>
<dbReference type="PROSITE" id="PS50893">
    <property type="entry name" value="ABC_TRANSPORTER_2"/>
    <property type="match status" value="1"/>
</dbReference>
<dbReference type="RefSeq" id="WP_074758963.1">
    <property type="nucleotide sequence ID" value="NZ_FOGJ01000045.1"/>
</dbReference>
<keyword evidence="2 7" id="KW-0812">Transmembrane</keyword>